<evidence type="ECO:0000313" key="2">
    <source>
        <dbReference type="Proteomes" id="UP000772196"/>
    </source>
</evidence>
<dbReference type="RefSeq" id="WP_168542943.1">
    <property type="nucleotide sequence ID" value="NZ_JAAWWP010000021.1"/>
</dbReference>
<evidence type="ECO:0008006" key="3">
    <source>
        <dbReference type="Google" id="ProtNLM"/>
    </source>
</evidence>
<sequence>MVSGEEAATGPVLVCSLKVSAVRTIPDDGKYHLVRFPFGTAESSDEHGMHQVAQPDGHTVKDWTREDRAGLIWPARSGWGELYAMVQWESGNYSELRDQFVRDPLGFTDAGEDTTATDHRVPSPGRNYFTKTHGIFVKAGTPLGLRVAQRSGRSQKLLLAEFKLVIRDA</sequence>
<comment type="caution">
    <text evidence="1">The sequence shown here is derived from an EMBL/GenBank/DDBJ whole genome shotgun (WGS) entry which is preliminary data.</text>
</comment>
<accession>A0ABX1HBU0</accession>
<evidence type="ECO:0000313" key="1">
    <source>
        <dbReference type="EMBL" id="NKI44684.1"/>
    </source>
</evidence>
<name>A0ABX1HBU0_9ACTN</name>
<dbReference type="Proteomes" id="UP000772196">
    <property type="component" value="Unassembled WGS sequence"/>
</dbReference>
<organism evidence="1 2">
    <name type="scientific">Streptomyces physcomitrii</name>
    <dbReference type="NCBI Taxonomy" id="2724184"/>
    <lineage>
        <taxon>Bacteria</taxon>
        <taxon>Bacillati</taxon>
        <taxon>Actinomycetota</taxon>
        <taxon>Actinomycetes</taxon>
        <taxon>Kitasatosporales</taxon>
        <taxon>Streptomycetaceae</taxon>
        <taxon>Streptomyces</taxon>
    </lineage>
</organism>
<protein>
    <recommendedName>
        <fullName evidence="3">DUF4185 domain-containing protein</fullName>
    </recommendedName>
</protein>
<reference evidence="1 2" key="1">
    <citation type="submission" date="2020-04" db="EMBL/GenBank/DDBJ databases">
        <title>Phylogenetic Diversity and Antibacterial Activity against Ralstonia solanacearum of Endophytic Actinomycete Isolated from Moss.</title>
        <authorList>
            <person name="Zhuang X."/>
        </authorList>
    </citation>
    <scope>NUCLEOTIDE SEQUENCE [LARGE SCALE GENOMIC DNA]</scope>
    <source>
        <strain evidence="1 2">LD120</strain>
    </source>
</reference>
<proteinExistence type="predicted"/>
<dbReference type="EMBL" id="JAAWWP010000021">
    <property type="protein sequence ID" value="NKI44684.1"/>
    <property type="molecule type" value="Genomic_DNA"/>
</dbReference>
<keyword evidence="2" id="KW-1185">Reference proteome</keyword>
<gene>
    <name evidence="1" type="ORF">HFV08_26240</name>
</gene>